<sequence length="337" mass="36708">MPFALFADSVASARTLEELVRPLLEVLEAFTGMESTYLTSIDEQAGVQNVLFARNSRQLRIPEQLVVPWNDTLCKRALDEQRPYTDDVADCWGDSEAARALGIQTYVSTPVRMEDGSLYGTLCAASAERMPLTDDAERALRMFSRLIGQQLERERLLGQLQAANAALAASALIDAVTGLPNRRALMHEMSRRLAHSQRQHETLLVAFIDLDGFKAINDRHGHDAGDRFLAAIGRALSSTLRTEDFAARLGGDEFAVLGLVPHHDVPHAIEALHDRLAQCTRGLFELGDIMIEYGGPSIGVVAAGDSQSDPVGLLASADAAMYAAKRQRRLLTASQAG</sequence>
<feature type="domain" description="GGDEF" evidence="3">
    <location>
        <begin position="201"/>
        <end position="337"/>
    </location>
</feature>
<organism evidence="4 5">
    <name type="scientific">Lysobacter niastensis</name>
    <dbReference type="NCBI Taxonomy" id="380629"/>
    <lineage>
        <taxon>Bacteria</taxon>
        <taxon>Pseudomonadati</taxon>
        <taxon>Pseudomonadota</taxon>
        <taxon>Gammaproteobacteria</taxon>
        <taxon>Lysobacterales</taxon>
        <taxon>Lysobacteraceae</taxon>
        <taxon>Lysobacter</taxon>
    </lineage>
</organism>
<dbReference type="SMART" id="SM00267">
    <property type="entry name" value="GGDEF"/>
    <property type="match status" value="1"/>
</dbReference>
<dbReference type="InterPro" id="IPR029787">
    <property type="entry name" value="Nucleotide_cyclase"/>
</dbReference>
<dbReference type="Gene3D" id="3.30.450.40">
    <property type="match status" value="1"/>
</dbReference>
<dbReference type="PANTHER" id="PTHR45138:SF9">
    <property type="entry name" value="DIGUANYLATE CYCLASE DGCM-RELATED"/>
    <property type="match status" value="1"/>
</dbReference>
<dbReference type="InterPro" id="IPR050469">
    <property type="entry name" value="Diguanylate_Cyclase"/>
</dbReference>
<gene>
    <name evidence="4" type="ORF">IU514_11140</name>
</gene>
<dbReference type="InterPro" id="IPR043128">
    <property type="entry name" value="Rev_trsase/Diguanyl_cyclase"/>
</dbReference>
<proteinExistence type="predicted"/>
<evidence type="ECO:0000259" key="3">
    <source>
        <dbReference type="PROSITE" id="PS50887"/>
    </source>
</evidence>
<evidence type="ECO:0000256" key="2">
    <source>
        <dbReference type="ARBA" id="ARBA00034247"/>
    </source>
</evidence>
<evidence type="ECO:0000256" key="1">
    <source>
        <dbReference type="ARBA" id="ARBA00012528"/>
    </source>
</evidence>
<accession>A0ABS0BC71</accession>
<dbReference type="EMBL" id="JADLZT010000006">
    <property type="protein sequence ID" value="MBF6024584.1"/>
    <property type="molecule type" value="Genomic_DNA"/>
</dbReference>
<dbReference type="Proteomes" id="UP001429984">
    <property type="component" value="Unassembled WGS sequence"/>
</dbReference>
<comment type="caution">
    <text evidence="4">The sequence shown here is derived from an EMBL/GenBank/DDBJ whole genome shotgun (WGS) entry which is preliminary data.</text>
</comment>
<dbReference type="EC" id="2.7.7.65" evidence="1"/>
<dbReference type="Pfam" id="PF01590">
    <property type="entry name" value="GAF"/>
    <property type="match status" value="1"/>
</dbReference>
<reference evidence="4 5" key="1">
    <citation type="submission" date="2020-11" db="EMBL/GenBank/DDBJ databases">
        <title>Draft Genome Sequence and Secondary Metabolite Biosynthetic Potential of the Lysobacter niastensis Type strain DSM 18481.</title>
        <authorList>
            <person name="Turrini P."/>
            <person name="Artuso I."/>
            <person name="Tescari M."/>
            <person name="Lugli G.A."/>
            <person name="Frangipani E."/>
            <person name="Ventura M."/>
            <person name="Visca P."/>
        </authorList>
    </citation>
    <scope>NUCLEOTIDE SEQUENCE [LARGE SCALE GENOMIC DNA]</scope>
    <source>
        <strain evidence="4 5">DSM 18481</strain>
    </source>
</reference>
<dbReference type="Gene3D" id="3.30.70.270">
    <property type="match status" value="1"/>
</dbReference>
<dbReference type="InterPro" id="IPR029016">
    <property type="entry name" value="GAF-like_dom_sf"/>
</dbReference>
<dbReference type="SMART" id="SM00065">
    <property type="entry name" value="GAF"/>
    <property type="match status" value="1"/>
</dbReference>
<dbReference type="InterPro" id="IPR003018">
    <property type="entry name" value="GAF"/>
</dbReference>
<protein>
    <recommendedName>
        <fullName evidence="1">diguanylate cyclase</fullName>
        <ecNumber evidence="1">2.7.7.65</ecNumber>
    </recommendedName>
</protein>
<dbReference type="SUPFAM" id="SSF55781">
    <property type="entry name" value="GAF domain-like"/>
    <property type="match status" value="1"/>
</dbReference>
<evidence type="ECO:0000313" key="4">
    <source>
        <dbReference type="EMBL" id="MBF6024584.1"/>
    </source>
</evidence>
<dbReference type="PANTHER" id="PTHR45138">
    <property type="entry name" value="REGULATORY COMPONENTS OF SENSORY TRANSDUCTION SYSTEM"/>
    <property type="match status" value="1"/>
</dbReference>
<evidence type="ECO:0000313" key="5">
    <source>
        <dbReference type="Proteomes" id="UP001429984"/>
    </source>
</evidence>
<dbReference type="Pfam" id="PF00990">
    <property type="entry name" value="GGDEF"/>
    <property type="match status" value="1"/>
</dbReference>
<keyword evidence="5" id="KW-1185">Reference proteome</keyword>
<name>A0ABS0BC71_9GAMM</name>
<dbReference type="NCBIfam" id="TIGR00254">
    <property type="entry name" value="GGDEF"/>
    <property type="match status" value="1"/>
</dbReference>
<dbReference type="InterPro" id="IPR000160">
    <property type="entry name" value="GGDEF_dom"/>
</dbReference>
<dbReference type="SUPFAM" id="SSF55073">
    <property type="entry name" value="Nucleotide cyclase"/>
    <property type="match status" value="1"/>
</dbReference>
<dbReference type="PROSITE" id="PS50887">
    <property type="entry name" value="GGDEF"/>
    <property type="match status" value="1"/>
</dbReference>
<comment type="catalytic activity">
    <reaction evidence="2">
        <text>2 GTP = 3',3'-c-di-GMP + 2 diphosphate</text>
        <dbReference type="Rhea" id="RHEA:24898"/>
        <dbReference type="ChEBI" id="CHEBI:33019"/>
        <dbReference type="ChEBI" id="CHEBI:37565"/>
        <dbReference type="ChEBI" id="CHEBI:58805"/>
        <dbReference type="EC" id="2.7.7.65"/>
    </reaction>
</comment>
<dbReference type="CDD" id="cd01949">
    <property type="entry name" value="GGDEF"/>
    <property type="match status" value="1"/>
</dbReference>